<dbReference type="InterPro" id="IPR036291">
    <property type="entry name" value="NAD(P)-bd_dom_sf"/>
</dbReference>
<dbReference type="GO" id="GO:0005737">
    <property type="term" value="C:cytoplasm"/>
    <property type="evidence" value="ECO:0007669"/>
    <property type="project" value="TreeGrafter"/>
</dbReference>
<name>A0A9X3EQR7_9BACT</name>
<dbReference type="GO" id="GO:0008270">
    <property type="term" value="F:zinc ion binding"/>
    <property type="evidence" value="ECO:0007669"/>
    <property type="project" value="InterPro"/>
</dbReference>
<dbReference type="Pfam" id="PF08240">
    <property type="entry name" value="ADH_N"/>
    <property type="match status" value="1"/>
</dbReference>
<keyword evidence="6" id="KW-0520">NAD</keyword>
<evidence type="ECO:0000256" key="1">
    <source>
        <dbReference type="ARBA" id="ARBA00001947"/>
    </source>
</evidence>
<feature type="domain" description="Enoyl reductase (ER)" evidence="8">
    <location>
        <begin position="13"/>
        <end position="335"/>
    </location>
</feature>
<keyword evidence="3 7" id="KW-0479">Metal-binding</keyword>
<keyword evidence="4 7" id="KW-0862">Zinc</keyword>
<proteinExistence type="inferred from homology"/>
<evidence type="ECO:0000256" key="7">
    <source>
        <dbReference type="RuleBase" id="RU361277"/>
    </source>
</evidence>
<accession>A0A9X3EQR7</accession>
<sequence length="343" mass="35549">MSKMIAVQVSRGGGPFEIVERPLPTPGAGQVRLRVEACGVCHSDALVKEGHWQGLPYPRVPGHEVVGTVEAVGPGVEGWAVGDRAGVGWHGGQCYSCHPCRKGDFAMCTTSRVTGITHDGGYASHMIAPAESMARLPKDVDAAEAGPLLCAGLTVFNALRHTAARAGDVVAIQGIGGLGHLGVQFAAKMGFETVAVSRGADKRAFATQLGAHAYIDTNDGDLGEQLQALGGAKVALATAPSGAAIASLIPGLGIDGQLMIAAAPHDAITIGAMPLIMGRRSIRGWYSGVATDSEETVAFAAQAGVKPMIETFKLEQAEEAYQRMITNKARFRAVLTMGHLHGA</sequence>
<evidence type="ECO:0000256" key="3">
    <source>
        <dbReference type="ARBA" id="ARBA00022723"/>
    </source>
</evidence>
<organism evidence="9 10">
    <name type="scientific">Nannocystis pusilla</name>
    <dbReference type="NCBI Taxonomy" id="889268"/>
    <lineage>
        <taxon>Bacteria</taxon>
        <taxon>Pseudomonadati</taxon>
        <taxon>Myxococcota</taxon>
        <taxon>Polyangia</taxon>
        <taxon>Nannocystales</taxon>
        <taxon>Nannocystaceae</taxon>
        <taxon>Nannocystis</taxon>
    </lineage>
</organism>
<dbReference type="Pfam" id="PF00107">
    <property type="entry name" value="ADH_zinc_N"/>
    <property type="match status" value="1"/>
</dbReference>
<comment type="similarity">
    <text evidence="2 7">Belongs to the zinc-containing alcohol dehydrogenase family.</text>
</comment>
<comment type="cofactor">
    <cofactor evidence="1 7">
        <name>Zn(2+)</name>
        <dbReference type="ChEBI" id="CHEBI:29105"/>
    </cofactor>
</comment>
<evidence type="ECO:0000313" key="10">
    <source>
        <dbReference type="Proteomes" id="UP001150924"/>
    </source>
</evidence>
<evidence type="ECO:0000313" key="9">
    <source>
        <dbReference type="EMBL" id="MCY1008131.1"/>
    </source>
</evidence>
<evidence type="ECO:0000259" key="8">
    <source>
        <dbReference type="SMART" id="SM00829"/>
    </source>
</evidence>
<dbReference type="AlphaFoldDB" id="A0A9X3EQR7"/>
<dbReference type="SMART" id="SM00829">
    <property type="entry name" value="PKS_ER"/>
    <property type="match status" value="1"/>
</dbReference>
<protein>
    <submittedName>
        <fullName evidence="9">Alcohol dehydrogenase</fullName>
    </submittedName>
</protein>
<dbReference type="PROSITE" id="PS00059">
    <property type="entry name" value="ADH_ZINC"/>
    <property type="match status" value="1"/>
</dbReference>
<dbReference type="GO" id="GO:0004022">
    <property type="term" value="F:alcohol dehydrogenase (NAD+) activity"/>
    <property type="evidence" value="ECO:0007669"/>
    <property type="project" value="TreeGrafter"/>
</dbReference>
<evidence type="ECO:0000256" key="5">
    <source>
        <dbReference type="ARBA" id="ARBA00023002"/>
    </source>
</evidence>
<evidence type="ECO:0000256" key="2">
    <source>
        <dbReference type="ARBA" id="ARBA00008072"/>
    </source>
</evidence>
<dbReference type="InterPro" id="IPR011032">
    <property type="entry name" value="GroES-like_sf"/>
</dbReference>
<dbReference type="RefSeq" id="WP_267770780.1">
    <property type="nucleotide sequence ID" value="NZ_JAPNKE010000002.1"/>
</dbReference>
<dbReference type="Gene3D" id="3.90.180.10">
    <property type="entry name" value="Medium-chain alcohol dehydrogenases, catalytic domain"/>
    <property type="match status" value="1"/>
</dbReference>
<evidence type="ECO:0000256" key="4">
    <source>
        <dbReference type="ARBA" id="ARBA00022833"/>
    </source>
</evidence>
<dbReference type="SUPFAM" id="SSF50129">
    <property type="entry name" value="GroES-like"/>
    <property type="match status" value="1"/>
</dbReference>
<dbReference type="InterPro" id="IPR002328">
    <property type="entry name" value="ADH_Zn_CS"/>
</dbReference>
<dbReference type="FunFam" id="3.40.50.720:FF:000039">
    <property type="entry name" value="Alcohol dehydrogenase AdhP"/>
    <property type="match status" value="1"/>
</dbReference>
<dbReference type="PANTHER" id="PTHR42940:SF7">
    <property type="entry name" value="ALCOHOL DEHYDROGENASE-LIKE N-TERMINAL DOMAIN-CONTAINING PROTEIN"/>
    <property type="match status" value="1"/>
</dbReference>
<dbReference type="PANTHER" id="PTHR42940">
    <property type="entry name" value="ALCOHOL DEHYDROGENASE 1-RELATED"/>
    <property type="match status" value="1"/>
</dbReference>
<dbReference type="Gene3D" id="3.40.50.720">
    <property type="entry name" value="NAD(P)-binding Rossmann-like Domain"/>
    <property type="match status" value="1"/>
</dbReference>
<dbReference type="EMBL" id="JAPNKE010000002">
    <property type="protein sequence ID" value="MCY1008131.1"/>
    <property type="molecule type" value="Genomic_DNA"/>
</dbReference>
<dbReference type="SUPFAM" id="SSF51735">
    <property type="entry name" value="NAD(P)-binding Rossmann-fold domains"/>
    <property type="match status" value="1"/>
</dbReference>
<dbReference type="CDD" id="cd08296">
    <property type="entry name" value="CAD_like"/>
    <property type="match status" value="1"/>
</dbReference>
<reference evidence="9" key="1">
    <citation type="submission" date="2022-11" db="EMBL/GenBank/DDBJ databases">
        <title>Minimal conservation of predation-associated metabolite biosynthetic gene clusters underscores biosynthetic potential of Myxococcota including descriptions for ten novel species: Archangium lansinium sp. nov., Myxococcus landrumus sp. nov., Nannocystis bai.</title>
        <authorList>
            <person name="Ahearne A."/>
            <person name="Stevens C."/>
            <person name="Phillips K."/>
        </authorList>
    </citation>
    <scope>NUCLEOTIDE SEQUENCE</scope>
    <source>
        <strain evidence="9">Na p29</strain>
    </source>
</reference>
<dbReference type="Proteomes" id="UP001150924">
    <property type="component" value="Unassembled WGS sequence"/>
</dbReference>
<keyword evidence="5" id="KW-0560">Oxidoreductase</keyword>
<dbReference type="InterPro" id="IPR013154">
    <property type="entry name" value="ADH-like_N"/>
</dbReference>
<dbReference type="InterPro" id="IPR020843">
    <property type="entry name" value="ER"/>
</dbReference>
<comment type="caution">
    <text evidence="9">The sequence shown here is derived from an EMBL/GenBank/DDBJ whole genome shotgun (WGS) entry which is preliminary data.</text>
</comment>
<evidence type="ECO:0000256" key="6">
    <source>
        <dbReference type="ARBA" id="ARBA00023027"/>
    </source>
</evidence>
<keyword evidence="10" id="KW-1185">Reference proteome</keyword>
<dbReference type="InterPro" id="IPR013149">
    <property type="entry name" value="ADH-like_C"/>
</dbReference>
<gene>
    <name evidence="9" type="ORF">OV079_21740</name>
</gene>